<dbReference type="AlphaFoldDB" id="A0A7S0ZFV5"/>
<dbReference type="EMBL" id="HBFP01006877">
    <property type="protein sequence ID" value="CAD8820533.1"/>
    <property type="molecule type" value="Transcribed_RNA"/>
</dbReference>
<dbReference type="Gene3D" id="1.10.150.50">
    <property type="entry name" value="Transcription Factor, Ets-1"/>
    <property type="match status" value="1"/>
</dbReference>
<dbReference type="SMART" id="SM00454">
    <property type="entry name" value="SAM"/>
    <property type="match status" value="1"/>
</dbReference>
<evidence type="ECO:0000313" key="10">
    <source>
        <dbReference type="EMBL" id="CAD8820533.1"/>
    </source>
</evidence>
<evidence type="ECO:0000256" key="4">
    <source>
        <dbReference type="ARBA" id="ARBA00022737"/>
    </source>
</evidence>
<keyword evidence="3" id="KW-0548">Nucleotidyltransferase</keyword>
<keyword evidence="4" id="KW-0677">Repeat</keyword>
<dbReference type="InterPro" id="IPR002110">
    <property type="entry name" value="Ankyrin_rpt"/>
</dbReference>
<dbReference type="InterPro" id="IPR001660">
    <property type="entry name" value="SAM"/>
</dbReference>
<evidence type="ECO:0000256" key="3">
    <source>
        <dbReference type="ARBA" id="ARBA00022695"/>
    </source>
</evidence>
<evidence type="ECO:0000256" key="2">
    <source>
        <dbReference type="ARBA" id="ARBA00022676"/>
    </source>
</evidence>
<sequence>MIGAREIYEASSKTSPFVICELLEKPNVDMNIQNGANKFGALHYAAIFGDECALRRLISKGADVSITDRTRKTVLHYLAALSQDINCIRLAVLAGVDVKAVDFEGNTALHLACNAALSHPDSTAAVQMLLDAGANPMIRNDAGEYPVDLARRHDCLDIVSLFENSKEHINPERNLKRKNQSTARKKRTSIVALQASANGQDAQGIKRQRRSSDVKAFAFEESIAKRQHQPAESYAENQILSVNSALQASATDNTAQPLKREREKSDIKQWKVADVSNFLRNLEFRDALVDLFAENAVDGRFLLTLSEEDLQNELNMTRLQARKLIQRLADYSHIDNSRNSSSLIQPKP</sequence>
<dbReference type="InterPro" id="IPR036770">
    <property type="entry name" value="Ankyrin_rpt-contain_sf"/>
</dbReference>
<dbReference type="PANTHER" id="PTHR24171">
    <property type="entry name" value="ANKYRIN REPEAT DOMAIN-CONTAINING PROTEIN 39-RELATED"/>
    <property type="match status" value="1"/>
</dbReference>
<evidence type="ECO:0000256" key="8">
    <source>
        <dbReference type="PROSITE-ProRule" id="PRU00023"/>
    </source>
</evidence>
<comment type="catalytic activity">
    <reaction evidence="7">
        <text>NAD(+) + (ADP-D-ribosyl)n-acceptor = nicotinamide + (ADP-D-ribosyl)n+1-acceptor + H(+).</text>
        <dbReference type="EC" id="2.4.2.30"/>
    </reaction>
</comment>
<dbReference type="Pfam" id="PF00536">
    <property type="entry name" value="SAM_1"/>
    <property type="match status" value="1"/>
</dbReference>
<dbReference type="GO" id="GO:0016779">
    <property type="term" value="F:nucleotidyltransferase activity"/>
    <property type="evidence" value="ECO:0007669"/>
    <property type="project" value="UniProtKB-KW"/>
</dbReference>
<feature type="domain" description="SAM" evidence="9">
    <location>
        <begin position="270"/>
        <end position="325"/>
    </location>
</feature>
<accession>A0A7S0ZFV5</accession>
<feature type="repeat" description="ANK" evidence="8">
    <location>
        <begin position="104"/>
        <end position="141"/>
    </location>
</feature>
<proteinExistence type="inferred from homology"/>
<dbReference type="PROSITE" id="PS50088">
    <property type="entry name" value="ANK_REPEAT"/>
    <property type="match status" value="2"/>
</dbReference>
<dbReference type="GO" id="GO:0003950">
    <property type="term" value="F:NAD+ poly-ADP-ribosyltransferase activity"/>
    <property type="evidence" value="ECO:0007669"/>
    <property type="project" value="UniProtKB-EC"/>
</dbReference>
<feature type="repeat" description="ANK" evidence="8">
    <location>
        <begin position="37"/>
        <end position="69"/>
    </location>
</feature>
<dbReference type="EC" id="2.4.2.30" evidence="1"/>
<dbReference type="PROSITE" id="PS50297">
    <property type="entry name" value="ANK_REP_REGION"/>
    <property type="match status" value="2"/>
</dbReference>
<name>A0A7S0ZFV5_9RHOD</name>
<dbReference type="InterPro" id="IPR013761">
    <property type="entry name" value="SAM/pointed_sf"/>
</dbReference>
<dbReference type="SUPFAM" id="SSF47769">
    <property type="entry name" value="SAM/Pointed domain"/>
    <property type="match status" value="1"/>
</dbReference>
<gene>
    <name evidence="10" type="ORF">TOLI1172_LOCUS4925</name>
</gene>
<evidence type="ECO:0000256" key="6">
    <source>
        <dbReference type="ARBA" id="ARBA00024347"/>
    </source>
</evidence>
<keyword evidence="5 8" id="KW-0040">ANK repeat</keyword>
<dbReference type="SUPFAM" id="SSF48403">
    <property type="entry name" value="Ankyrin repeat"/>
    <property type="match status" value="1"/>
</dbReference>
<comment type="similarity">
    <text evidence="6">Belongs to the ARTD/PARP family.</text>
</comment>
<evidence type="ECO:0000256" key="1">
    <source>
        <dbReference type="ARBA" id="ARBA00012020"/>
    </source>
</evidence>
<dbReference type="PROSITE" id="PS50105">
    <property type="entry name" value="SAM_DOMAIN"/>
    <property type="match status" value="1"/>
</dbReference>
<evidence type="ECO:0000259" key="9">
    <source>
        <dbReference type="PROSITE" id="PS50105"/>
    </source>
</evidence>
<protein>
    <recommendedName>
        <fullName evidence="1">NAD(+) ADP-ribosyltransferase</fullName>
        <ecNumber evidence="1">2.4.2.30</ecNumber>
    </recommendedName>
</protein>
<dbReference type="Gene3D" id="1.25.40.20">
    <property type="entry name" value="Ankyrin repeat-containing domain"/>
    <property type="match status" value="1"/>
</dbReference>
<reference evidence="10" key="1">
    <citation type="submission" date="2021-01" db="EMBL/GenBank/DDBJ databases">
        <authorList>
            <person name="Corre E."/>
            <person name="Pelletier E."/>
            <person name="Niang G."/>
            <person name="Scheremetjew M."/>
            <person name="Finn R."/>
            <person name="Kale V."/>
            <person name="Holt S."/>
            <person name="Cochrane G."/>
            <person name="Meng A."/>
            <person name="Brown T."/>
            <person name="Cohen L."/>
        </authorList>
    </citation>
    <scope>NUCLEOTIDE SEQUENCE</scope>
    <source>
        <strain evidence="10">CCMP3278</strain>
    </source>
</reference>
<dbReference type="Pfam" id="PF12796">
    <property type="entry name" value="Ank_2"/>
    <property type="match status" value="1"/>
</dbReference>
<evidence type="ECO:0000256" key="7">
    <source>
        <dbReference type="ARBA" id="ARBA00033987"/>
    </source>
</evidence>
<dbReference type="SMART" id="SM00248">
    <property type="entry name" value="ANK"/>
    <property type="match status" value="3"/>
</dbReference>
<organism evidence="10">
    <name type="scientific">Timspurckia oligopyrenoides</name>
    <dbReference type="NCBI Taxonomy" id="708627"/>
    <lineage>
        <taxon>Eukaryota</taxon>
        <taxon>Rhodophyta</taxon>
        <taxon>Bangiophyceae</taxon>
        <taxon>Porphyridiales</taxon>
        <taxon>Porphyridiaceae</taxon>
        <taxon>Timspurckia</taxon>
    </lineage>
</organism>
<evidence type="ECO:0000256" key="5">
    <source>
        <dbReference type="ARBA" id="ARBA00023043"/>
    </source>
</evidence>
<keyword evidence="3" id="KW-0808">Transferase</keyword>
<keyword evidence="2" id="KW-0328">Glycosyltransferase</keyword>